<sequence length="298" mass="33248">MKFDTLVFCSGIAGLKAQDLSAEVRLLIPADTLAEALPPQPAFELSSRLSHAQRTTQQLEIERATDAWIHEVLSRRSCHVFDAFIGTMVVARAGMHSEWLGRLRESHADHVHCDYRDIGSIDGDFRMACFGDYGAEGSVCWEFAGKHDGAVLVYCEFYAYSGDWWRPHTAEAQILRCGVENVCGETALRAIYRVTSARVLANLWRRTSHDDAIARACFPDTTPLDAIWKFGRLGAGAEMRTATFAARHGWVYTQVYGGGSDEHYAVFVAREAGLASRVYAYAATRSRDDEGWWLGGRR</sequence>
<dbReference type="AlphaFoldDB" id="A0A9X3YK57"/>
<keyword evidence="2" id="KW-1185">Reference proteome</keyword>
<evidence type="ECO:0000313" key="2">
    <source>
        <dbReference type="Proteomes" id="UP001139971"/>
    </source>
</evidence>
<name>A0A9X3YK57_9GAMM</name>
<dbReference type="EMBL" id="JAOVZO020000018">
    <property type="protein sequence ID" value="MDC8013881.1"/>
    <property type="molecule type" value="Genomic_DNA"/>
</dbReference>
<evidence type="ECO:0000313" key="1">
    <source>
        <dbReference type="EMBL" id="MDC8013881.1"/>
    </source>
</evidence>
<organism evidence="1 2">
    <name type="scientific">Tahibacter soli</name>
    <dbReference type="NCBI Taxonomy" id="2983605"/>
    <lineage>
        <taxon>Bacteria</taxon>
        <taxon>Pseudomonadati</taxon>
        <taxon>Pseudomonadota</taxon>
        <taxon>Gammaproteobacteria</taxon>
        <taxon>Lysobacterales</taxon>
        <taxon>Rhodanobacteraceae</taxon>
        <taxon>Tahibacter</taxon>
    </lineage>
</organism>
<accession>A0A9X3YK57</accession>
<dbReference type="RefSeq" id="WP_263541526.1">
    <property type="nucleotide sequence ID" value="NZ_JAOVZO020000018.1"/>
</dbReference>
<comment type="caution">
    <text evidence="1">The sequence shown here is derived from an EMBL/GenBank/DDBJ whole genome shotgun (WGS) entry which is preliminary data.</text>
</comment>
<protein>
    <submittedName>
        <fullName evidence="1">Uncharacterized protein</fullName>
    </submittedName>
</protein>
<proteinExistence type="predicted"/>
<reference evidence="1" key="1">
    <citation type="submission" date="2023-02" db="EMBL/GenBank/DDBJ databases">
        <title>Tahibacter soli sp. nov. isolated from soil.</title>
        <authorList>
            <person name="Baek J.H."/>
            <person name="Lee J.K."/>
            <person name="Choi D.G."/>
            <person name="Jeon C.O."/>
        </authorList>
    </citation>
    <scope>NUCLEOTIDE SEQUENCE</scope>
    <source>
        <strain evidence="1">BL</strain>
    </source>
</reference>
<gene>
    <name evidence="1" type="ORF">OD750_015160</name>
</gene>
<dbReference type="Proteomes" id="UP001139971">
    <property type="component" value="Unassembled WGS sequence"/>
</dbReference>